<name>A0A819K9T3_9BILA</name>
<dbReference type="EMBL" id="CAJOAY010002366">
    <property type="protein sequence ID" value="CAF3946435.1"/>
    <property type="molecule type" value="Genomic_DNA"/>
</dbReference>
<dbReference type="AlphaFoldDB" id="A0A819K9T3"/>
<feature type="compositionally biased region" description="Basic and acidic residues" evidence="1">
    <location>
        <begin position="345"/>
        <end position="369"/>
    </location>
</feature>
<proteinExistence type="predicted"/>
<dbReference type="PANTHER" id="PTHR36649:SF28">
    <property type="entry name" value="UBIQUITIN-LIKE DOMAIN-CONTAINING PROTEIN"/>
    <property type="match status" value="1"/>
</dbReference>
<dbReference type="PANTHER" id="PTHR36649">
    <property type="entry name" value="UBIQUITIN-LIKE DOMAIN-CONTAINING PROTEIN"/>
    <property type="match status" value="1"/>
</dbReference>
<reference evidence="2" key="1">
    <citation type="submission" date="2021-02" db="EMBL/GenBank/DDBJ databases">
        <authorList>
            <person name="Nowell W R."/>
        </authorList>
    </citation>
    <scope>NUCLEOTIDE SEQUENCE</scope>
</reference>
<accession>A0A819K9T3</accession>
<evidence type="ECO:0000313" key="3">
    <source>
        <dbReference type="Proteomes" id="UP000663881"/>
    </source>
</evidence>
<evidence type="ECO:0000313" key="2">
    <source>
        <dbReference type="EMBL" id="CAF3946435.1"/>
    </source>
</evidence>
<sequence>MDDDLAFCLGRFTDHQVQLIDDRIAKIKEEENEVCREIEERQAAHIKNRPPQRDKGSHAKDKALVDKFVKDLGQCSAQPRKIRAVTDDQTCIDSLRAELWTKVAASTTYINRLHNLARPLSNTAKFIETCRKTVESFKRPSDFDANYKVLYKIIEQDEKDQVIGSIQKWWKEKYGDKIAEINQRNQKFNGAVTEPNFAILSPNSGVIRNAKKLIEARQETIVEPEYFEVVREFVRQLLLLDEEKREHTDANKLSNELNSRTIEEIIDYAERWLSERDEIRNRKEEDPYKIELEEAKAKYGRQRMARRAQKFAVAAFVRQLAAGSKNDEQFQEQLDNIVKQERKINEETKTKEEGKNNEERKTEEERKTNAESLPVIPCDIGDPNEEELPVMFELKADAAFMNQFKNNSNEVQERFIKSLCQAFSIPSGEIRIKNIDCDKAIICILISKPHGTVVVKILIGGVEDAVARKEAVCKCFSDINANVDSIILGEFALEVEGRLMDPRWNKNYVSSSNDPTGQYWANSINQGGKPYFCPSGWKRYGIKVDTGGKEFDVKWGTWNMAYHGTRSEVATNILMSGLKVGTHGCHYDDGVRRVYVSPSIEYCAHQIYACPWEKTTKNGENLWYQLVFQCRVNPKSIASIKPETILGPDYKKEVIDPNFKNSELEWIILDRADQEFIADDIICYGMMMRTSKDHPKTLTPSKWWEHTDPACYSTST</sequence>
<gene>
    <name evidence="2" type="ORF">OKA104_LOCUS26691</name>
</gene>
<protein>
    <submittedName>
        <fullName evidence="2">Uncharacterized protein</fullName>
    </submittedName>
</protein>
<feature type="region of interest" description="Disordered" evidence="1">
    <location>
        <begin position="345"/>
        <end position="378"/>
    </location>
</feature>
<comment type="caution">
    <text evidence="2">The sequence shown here is derived from an EMBL/GenBank/DDBJ whole genome shotgun (WGS) entry which is preliminary data.</text>
</comment>
<evidence type="ECO:0000256" key="1">
    <source>
        <dbReference type="SAM" id="MobiDB-lite"/>
    </source>
</evidence>
<dbReference type="Proteomes" id="UP000663881">
    <property type="component" value="Unassembled WGS sequence"/>
</dbReference>
<organism evidence="2 3">
    <name type="scientific">Adineta steineri</name>
    <dbReference type="NCBI Taxonomy" id="433720"/>
    <lineage>
        <taxon>Eukaryota</taxon>
        <taxon>Metazoa</taxon>
        <taxon>Spiralia</taxon>
        <taxon>Gnathifera</taxon>
        <taxon>Rotifera</taxon>
        <taxon>Eurotatoria</taxon>
        <taxon>Bdelloidea</taxon>
        <taxon>Adinetida</taxon>
        <taxon>Adinetidae</taxon>
        <taxon>Adineta</taxon>
    </lineage>
</organism>